<evidence type="ECO:0000313" key="1">
    <source>
        <dbReference type="EMBL" id="MBO3099923.1"/>
    </source>
</evidence>
<keyword evidence="2" id="KW-1185">Reference proteome</keyword>
<dbReference type="EMBL" id="JAGEVG010000024">
    <property type="protein sequence ID" value="MBO3099923.1"/>
    <property type="molecule type" value="Genomic_DNA"/>
</dbReference>
<accession>A0ABS3SYE7</accession>
<gene>
    <name evidence="1" type="ORF">J4051_16755</name>
</gene>
<sequence>MKTTTPTKLINLIFDIFYEEEVLKINILYHRVCDELTKIEFVGNEDQPFYDLVYHGMTKKVIELFILSDYCPIKRDSLLILMELLYDTKIKIDNSI</sequence>
<dbReference type="Proteomes" id="UP000681315">
    <property type="component" value="Unassembled WGS sequence"/>
</dbReference>
<protein>
    <submittedName>
        <fullName evidence="1">Uncharacterized protein</fullName>
    </submittedName>
</protein>
<comment type="caution">
    <text evidence="1">The sequence shown here is derived from an EMBL/GenBank/DDBJ whole genome shotgun (WGS) entry which is preliminary data.</text>
</comment>
<dbReference type="RefSeq" id="WP_208235028.1">
    <property type="nucleotide sequence ID" value="NZ_JAGEVG010000024.1"/>
</dbReference>
<evidence type="ECO:0000313" key="2">
    <source>
        <dbReference type="Proteomes" id="UP000681315"/>
    </source>
</evidence>
<reference evidence="1 2" key="1">
    <citation type="submission" date="2021-03" db="EMBL/GenBank/DDBJ databases">
        <title>Gelidibacter sp. nov., isolated from costal sediment.</title>
        <authorList>
            <person name="Lun K.-Y."/>
        </authorList>
    </citation>
    <scope>NUCLEOTIDE SEQUENCE [LARGE SCALE GENOMIC DNA]</scope>
    <source>
        <strain evidence="1 2">DF109</strain>
    </source>
</reference>
<proteinExistence type="predicted"/>
<organism evidence="1 2">
    <name type="scientific">Gelidibacter pelagius</name>
    <dbReference type="NCBI Taxonomy" id="2819985"/>
    <lineage>
        <taxon>Bacteria</taxon>
        <taxon>Pseudomonadati</taxon>
        <taxon>Bacteroidota</taxon>
        <taxon>Flavobacteriia</taxon>
        <taxon>Flavobacteriales</taxon>
        <taxon>Flavobacteriaceae</taxon>
        <taxon>Gelidibacter</taxon>
    </lineage>
</organism>
<name>A0ABS3SYE7_9FLAO</name>